<dbReference type="AlphaFoldDB" id="A0A183IEJ9"/>
<name>A0A183IEJ9_9BILA</name>
<reference evidence="1 2" key="2">
    <citation type="submission" date="2018-11" db="EMBL/GenBank/DDBJ databases">
        <authorList>
            <consortium name="Pathogen Informatics"/>
        </authorList>
    </citation>
    <scope>NUCLEOTIDE SEQUENCE [LARGE SCALE GENOMIC DNA]</scope>
</reference>
<evidence type="ECO:0000313" key="3">
    <source>
        <dbReference type="WBParaSite" id="SBAD_0000214301-mRNA-1"/>
    </source>
</evidence>
<dbReference type="Proteomes" id="UP000270296">
    <property type="component" value="Unassembled WGS sequence"/>
</dbReference>
<keyword evidence="2" id="KW-1185">Reference proteome</keyword>
<reference evidence="3" key="1">
    <citation type="submission" date="2016-06" db="UniProtKB">
        <authorList>
            <consortium name="WormBaseParasite"/>
        </authorList>
    </citation>
    <scope>IDENTIFICATION</scope>
</reference>
<dbReference type="EMBL" id="UZAM01007060">
    <property type="protein sequence ID" value="VDO96318.1"/>
    <property type="molecule type" value="Genomic_DNA"/>
</dbReference>
<accession>A0A183IEJ9</accession>
<gene>
    <name evidence="1" type="ORF">SBAD_LOCUS2043</name>
</gene>
<sequence length="389" mass="44621">MSNDSTSGVAEYKRYRPARGLQISKTIEKTEKTFGEKSQCSWLPLIRITAYESDQKCLSSDKLPKEENMIEYYDTSAASRQNDGFRWTGFSVQENLTDAALAAQRTSDMSCIWCQWRFHNVDVLRKDFVILCIRPLSDASVVSDMKFSEFEVSLLSFQVFTGIVSRYHVLVAEDTMNDRNQLIKIPKQMLEMCNEKGFRRIYCSNAEYRHSLHVLQYLKKSVGEGWASLLKLHCVEDLFQLLCKWHGMKVPENTLNAFNFISSIKFPSELKFSVACPQHGTGCESYFFTSLLAVLLPDSHLSWKSVTKDMLRWDPLAAAMETAVQEQQRIHRIDSSSDEISTKFARLVIGTGDNDNCPEYARIATHVIRRCESPKIWTSFRQSNNLTSP</sequence>
<evidence type="ECO:0000313" key="2">
    <source>
        <dbReference type="Proteomes" id="UP000270296"/>
    </source>
</evidence>
<protein>
    <submittedName>
        <fullName evidence="3">Protein-tyrosine-phosphatase</fullName>
    </submittedName>
</protein>
<evidence type="ECO:0000313" key="1">
    <source>
        <dbReference type="EMBL" id="VDO96318.1"/>
    </source>
</evidence>
<proteinExistence type="predicted"/>
<organism evidence="3">
    <name type="scientific">Soboliphyme baturini</name>
    <dbReference type="NCBI Taxonomy" id="241478"/>
    <lineage>
        <taxon>Eukaryota</taxon>
        <taxon>Metazoa</taxon>
        <taxon>Ecdysozoa</taxon>
        <taxon>Nematoda</taxon>
        <taxon>Enoplea</taxon>
        <taxon>Dorylaimia</taxon>
        <taxon>Dioctophymatida</taxon>
        <taxon>Dioctophymatoidea</taxon>
        <taxon>Soboliphymatidae</taxon>
        <taxon>Soboliphyme</taxon>
    </lineage>
</organism>
<dbReference type="WBParaSite" id="SBAD_0000214301-mRNA-1">
    <property type="protein sequence ID" value="SBAD_0000214301-mRNA-1"/>
    <property type="gene ID" value="SBAD_0000214301"/>
</dbReference>